<comment type="caution">
    <text evidence="2">The sequence shown here is derived from an EMBL/GenBank/DDBJ whole genome shotgun (WGS) entry which is preliminary data.</text>
</comment>
<evidence type="ECO:0000313" key="3">
    <source>
        <dbReference type="Proteomes" id="UP000307943"/>
    </source>
</evidence>
<evidence type="ECO:0000313" key="2">
    <source>
        <dbReference type="EMBL" id="TNJ66521.1"/>
    </source>
</evidence>
<name>A0A5C4TC53_9BACL</name>
<feature type="domain" description="Xylose isomerase-like TIM barrel" evidence="1">
    <location>
        <begin position="20"/>
        <end position="262"/>
    </location>
</feature>
<dbReference type="GO" id="GO:0016853">
    <property type="term" value="F:isomerase activity"/>
    <property type="evidence" value="ECO:0007669"/>
    <property type="project" value="UniProtKB-KW"/>
</dbReference>
<dbReference type="InterPro" id="IPR036237">
    <property type="entry name" value="Xyl_isomerase-like_sf"/>
</dbReference>
<dbReference type="AlphaFoldDB" id="A0A5C4TC53"/>
<dbReference type="Pfam" id="PF01261">
    <property type="entry name" value="AP_endonuc_2"/>
    <property type="match status" value="1"/>
</dbReference>
<protein>
    <submittedName>
        <fullName evidence="2">Sugar phosphate isomerase/epimerase</fullName>
    </submittedName>
</protein>
<dbReference type="RefSeq" id="WP_139601985.1">
    <property type="nucleotide sequence ID" value="NZ_VDCQ01000010.1"/>
</dbReference>
<gene>
    <name evidence="2" type="ORF">FE784_09650</name>
</gene>
<keyword evidence="2" id="KW-0413">Isomerase</keyword>
<reference evidence="2 3" key="1">
    <citation type="submission" date="2019-05" db="EMBL/GenBank/DDBJ databases">
        <title>We sequenced the genome of Paenibacillus hemerocallicola KCTC 33185 for further insight into its adaptation and study the phylogeny of Paenibacillus.</title>
        <authorList>
            <person name="Narsing Rao M.P."/>
        </authorList>
    </citation>
    <scope>NUCLEOTIDE SEQUENCE [LARGE SCALE GENOMIC DNA]</scope>
    <source>
        <strain evidence="2 3">KCTC 33185</strain>
    </source>
</reference>
<dbReference type="Gene3D" id="3.20.20.150">
    <property type="entry name" value="Divalent-metal-dependent TIM barrel enzymes"/>
    <property type="match status" value="1"/>
</dbReference>
<proteinExistence type="predicted"/>
<dbReference type="EMBL" id="VDCQ01000010">
    <property type="protein sequence ID" value="TNJ66521.1"/>
    <property type="molecule type" value="Genomic_DNA"/>
</dbReference>
<keyword evidence="3" id="KW-1185">Reference proteome</keyword>
<dbReference type="OrthoDB" id="9779184at2"/>
<dbReference type="SUPFAM" id="SSF51658">
    <property type="entry name" value="Xylose isomerase-like"/>
    <property type="match status" value="1"/>
</dbReference>
<dbReference type="Proteomes" id="UP000307943">
    <property type="component" value="Unassembled WGS sequence"/>
</dbReference>
<sequence length="283" mass="30806">MKFAAFGGVLIDHSIQEAMRLTKQIGFDGIEIAAREPHLSATTSATRIKEIRSVADGLGLAIPVIAGYMGGFSTGSDKECEQAYGDFQRILEASAVLGADMIRVGAGGPNAFLAQDYHYAKAAHWLKKCAVEAGKQGTSIVLEIHNVSLAETVESSLRIVDLVGEDNIGLIHDAGNMYITDTDYGRDSVIGLGKKMFHVHVKDEKRVAEVGAPGTFVNRTKHGEEKFLQCRLGEGEADHQPLFDALKETGYSGWVTLECHAPFPAYERLEHDYRKVKQMLGLA</sequence>
<dbReference type="PANTHER" id="PTHR12110">
    <property type="entry name" value="HYDROXYPYRUVATE ISOMERASE"/>
    <property type="match status" value="1"/>
</dbReference>
<evidence type="ECO:0000259" key="1">
    <source>
        <dbReference type="Pfam" id="PF01261"/>
    </source>
</evidence>
<accession>A0A5C4TC53</accession>
<dbReference type="PANTHER" id="PTHR12110:SF53">
    <property type="entry name" value="BLR5974 PROTEIN"/>
    <property type="match status" value="1"/>
</dbReference>
<dbReference type="InterPro" id="IPR013022">
    <property type="entry name" value="Xyl_isomerase-like_TIM-brl"/>
</dbReference>
<organism evidence="2 3">
    <name type="scientific">Paenibacillus hemerocallicola</name>
    <dbReference type="NCBI Taxonomy" id="1172614"/>
    <lineage>
        <taxon>Bacteria</taxon>
        <taxon>Bacillati</taxon>
        <taxon>Bacillota</taxon>
        <taxon>Bacilli</taxon>
        <taxon>Bacillales</taxon>
        <taxon>Paenibacillaceae</taxon>
        <taxon>Paenibacillus</taxon>
    </lineage>
</organism>
<dbReference type="InterPro" id="IPR050312">
    <property type="entry name" value="IolE/XylAMocC-like"/>
</dbReference>